<sequence length="336" mass="38316">MRRCATRDLAAHIQLNGRTPNINKMAEVEDEYFLLQKNGENLNKKSILFIYCRGSSGNGYKFSYNKIVPGISSQHLFRCNGCIRSPNNKKKCSTIVEIHTNGYITVYISKQPKGCFPRPFINQIPAARFEDINENAGNGYVDFEAPANEELNEINANGRNLELLNNDRIALNPNENNPENLSIFHDMPSTKKLKEICNIFKIEYQKQFFQTWYDIYQNLAMTPISKSSTIIETYDITSTTDSFAVLSVLLTSTENFGSQIKEYFCDKMVNDVEICKKILATDDLTEVHLNIFAEMSNLSIGILFDQKLSIIGNAENELILLTKNEEKFVPLIKIQE</sequence>
<evidence type="ECO:0000313" key="2">
    <source>
        <dbReference type="WBParaSite" id="ES5_v2.g16149.t1"/>
    </source>
</evidence>
<name>A0AC34FFX8_9BILA</name>
<dbReference type="WBParaSite" id="ES5_v2.g16149.t1">
    <property type="protein sequence ID" value="ES5_v2.g16149.t1"/>
    <property type="gene ID" value="ES5_v2.g16149"/>
</dbReference>
<evidence type="ECO:0000313" key="1">
    <source>
        <dbReference type="Proteomes" id="UP000887579"/>
    </source>
</evidence>
<reference evidence="2" key="1">
    <citation type="submission" date="2022-11" db="UniProtKB">
        <authorList>
            <consortium name="WormBaseParasite"/>
        </authorList>
    </citation>
    <scope>IDENTIFICATION</scope>
</reference>
<proteinExistence type="predicted"/>
<organism evidence="1 2">
    <name type="scientific">Panagrolaimus sp. ES5</name>
    <dbReference type="NCBI Taxonomy" id="591445"/>
    <lineage>
        <taxon>Eukaryota</taxon>
        <taxon>Metazoa</taxon>
        <taxon>Ecdysozoa</taxon>
        <taxon>Nematoda</taxon>
        <taxon>Chromadorea</taxon>
        <taxon>Rhabditida</taxon>
        <taxon>Tylenchina</taxon>
        <taxon>Panagrolaimomorpha</taxon>
        <taxon>Panagrolaimoidea</taxon>
        <taxon>Panagrolaimidae</taxon>
        <taxon>Panagrolaimus</taxon>
    </lineage>
</organism>
<protein>
    <submittedName>
        <fullName evidence="2">Uncharacterized protein</fullName>
    </submittedName>
</protein>
<dbReference type="Proteomes" id="UP000887579">
    <property type="component" value="Unplaced"/>
</dbReference>
<accession>A0AC34FFX8</accession>